<proteinExistence type="predicted"/>
<feature type="region of interest" description="Disordered" evidence="1">
    <location>
        <begin position="430"/>
        <end position="478"/>
    </location>
</feature>
<reference evidence="2 3" key="1">
    <citation type="submission" date="2023-05" db="EMBL/GenBank/DDBJ databases">
        <title>B98-5 Cell Line De Novo Hybrid Assembly: An Optical Mapping Approach.</title>
        <authorList>
            <person name="Kananen K."/>
            <person name="Auerbach J.A."/>
            <person name="Kautto E."/>
            <person name="Blachly J.S."/>
        </authorList>
    </citation>
    <scope>NUCLEOTIDE SEQUENCE [LARGE SCALE GENOMIC DNA]</scope>
    <source>
        <strain evidence="2">B95-8</strain>
        <tissue evidence="2">Cell line</tissue>
    </source>
</reference>
<feature type="compositionally biased region" description="Basic and acidic residues" evidence="1">
    <location>
        <begin position="53"/>
        <end position="68"/>
    </location>
</feature>
<evidence type="ECO:0000313" key="2">
    <source>
        <dbReference type="EMBL" id="KAK2082512.1"/>
    </source>
</evidence>
<feature type="region of interest" description="Disordered" evidence="1">
    <location>
        <begin position="131"/>
        <end position="224"/>
    </location>
</feature>
<comment type="caution">
    <text evidence="2">The sequence shown here is derived from an EMBL/GenBank/DDBJ whole genome shotgun (WGS) entry which is preliminary data.</text>
</comment>
<feature type="compositionally biased region" description="Polar residues" evidence="1">
    <location>
        <begin position="8"/>
        <end position="19"/>
    </location>
</feature>
<keyword evidence="3" id="KW-1185">Reference proteome</keyword>
<organism evidence="2 3">
    <name type="scientific">Saguinus oedipus</name>
    <name type="common">Cotton-top tamarin</name>
    <name type="synonym">Oedipomidas oedipus</name>
    <dbReference type="NCBI Taxonomy" id="9490"/>
    <lineage>
        <taxon>Eukaryota</taxon>
        <taxon>Metazoa</taxon>
        <taxon>Chordata</taxon>
        <taxon>Craniata</taxon>
        <taxon>Vertebrata</taxon>
        <taxon>Euteleostomi</taxon>
        <taxon>Mammalia</taxon>
        <taxon>Eutheria</taxon>
        <taxon>Euarchontoglires</taxon>
        <taxon>Primates</taxon>
        <taxon>Haplorrhini</taxon>
        <taxon>Platyrrhini</taxon>
        <taxon>Cebidae</taxon>
        <taxon>Callitrichinae</taxon>
        <taxon>Saguinus</taxon>
    </lineage>
</organism>
<protein>
    <submittedName>
        <fullName evidence="2">Uncharacterized protein</fullName>
    </submittedName>
</protein>
<evidence type="ECO:0000256" key="1">
    <source>
        <dbReference type="SAM" id="MobiDB-lite"/>
    </source>
</evidence>
<feature type="compositionally biased region" description="Basic and acidic residues" evidence="1">
    <location>
        <begin position="188"/>
        <end position="202"/>
    </location>
</feature>
<sequence>MDAIRVSPRSTTATPSAFLTSPRDPNADRITENVGESPRGAQRPKRNKLSHYQNEEHVTPGEAPHHLGGEPPMQGRAAFHTPTPPDTNPTGKAKRVEDSTCGTRGAVPFAMNDSACGTRGAVPFATNVRPLPRVRDKRSGAIRHERPSLAPRAGQEERCHSPRTSVPCPACTTRGAVPFATNVRPLPRVRDKRSGAIRHERPSLAPRAGQEERCHSPQTGAVPFATNVRPLPRVRDKRSGAIRHERPSLAPRAGQEERCHSPRTSVPCPACGTRGAVPFATNVRPLPRVRDKRSGAIRHERPSLAPRAGQEERCHSPRTSVPCPACGTRGAVPFATNVRPLPRVRDKRSGAIRHERPSLAPRAGQEERCHSPRTSVPCPACGTRGAVPFATNVRPLPRVRDKRSGAIRHEPKRVQDSACGTRGAVPFAMNIPLGGTPQASQEGTGLRVRDKRSGAIRHEPLGGTPQASQEALRGKPHR</sequence>
<evidence type="ECO:0000313" key="3">
    <source>
        <dbReference type="Proteomes" id="UP001266305"/>
    </source>
</evidence>
<gene>
    <name evidence="2" type="ORF">P7K49_040820</name>
</gene>
<feature type="compositionally biased region" description="Basic and acidic residues" evidence="1">
    <location>
        <begin position="133"/>
        <end position="147"/>
    </location>
</feature>
<accession>A0ABQ9TCN2</accession>
<dbReference type="EMBL" id="JASSZA010000031">
    <property type="protein sequence ID" value="KAK2082512.1"/>
    <property type="molecule type" value="Genomic_DNA"/>
</dbReference>
<feature type="region of interest" description="Disordered" evidence="1">
    <location>
        <begin position="1"/>
        <end position="99"/>
    </location>
</feature>
<name>A0ABQ9TCN2_SAGOE</name>
<feature type="compositionally biased region" description="Basic and acidic residues" evidence="1">
    <location>
        <begin position="447"/>
        <end position="460"/>
    </location>
</feature>
<dbReference type="Proteomes" id="UP001266305">
    <property type="component" value="Unassembled WGS sequence"/>
</dbReference>